<name>A0A154IGA7_RHILE</name>
<dbReference type="RefSeq" id="WP_062942717.1">
    <property type="nucleotide sequence ID" value="NZ_CP171844.1"/>
</dbReference>
<dbReference type="InterPro" id="IPR007159">
    <property type="entry name" value="SpoVT-AbrB_dom"/>
</dbReference>
<dbReference type="SMART" id="SM00966">
    <property type="entry name" value="SpoVT_AbrB"/>
    <property type="match status" value="1"/>
</dbReference>
<dbReference type="SUPFAM" id="SSF89447">
    <property type="entry name" value="AbrB/MazE/MraZ-like"/>
    <property type="match status" value="1"/>
</dbReference>
<feature type="domain" description="SpoVT-AbrB" evidence="2">
    <location>
        <begin position="2"/>
        <end position="48"/>
    </location>
</feature>
<accession>A0A154IGA7</accession>
<dbReference type="GO" id="GO:0003677">
    <property type="term" value="F:DNA binding"/>
    <property type="evidence" value="ECO:0007669"/>
    <property type="project" value="UniProtKB-UniRule"/>
</dbReference>
<dbReference type="Pfam" id="PF04014">
    <property type="entry name" value="MazE_antitoxin"/>
    <property type="match status" value="1"/>
</dbReference>
<sequence>MATSAKVTSKNQITLPAGLRKSLDIHAGDRIDFVANSNGVFEVRVLRESLADLIGVLKSDEPVSGDDIEKWIAEARGAMATESWNAGD</sequence>
<dbReference type="InterPro" id="IPR037914">
    <property type="entry name" value="SpoVT-AbrB_sf"/>
</dbReference>
<dbReference type="PROSITE" id="PS51740">
    <property type="entry name" value="SPOVT_ABRB"/>
    <property type="match status" value="1"/>
</dbReference>
<keyword evidence="1" id="KW-0238">DNA-binding</keyword>
<evidence type="ECO:0000256" key="1">
    <source>
        <dbReference type="PROSITE-ProRule" id="PRU01076"/>
    </source>
</evidence>
<gene>
    <name evidence="3" type="ORF">A4A59_02545</name>
</gene>
<dbReference type="EMBL" id="LVYU01000101">
    <property type="protein sequence ID" value="KZA99630.1"/>
    <property type="molecule type" value="Genomic_DNA"/>
</dbReference>
<dbReference type="AlphaFoldDB" id="A0A154IGA7"/>
<evidence type="ECO:0000259" key="2">
    <source>
        <dbReference type="PROSITE" id="PS51740"/>
    </source>
</evidence>
<evidence type="ECO:0000313" key="3">
    <source>
        <dbReference type="EMBL" id="KZA99630.1"/>
    </source>
</evidence>
<dbReference type="NCBIfam" id="TIGR01439">
    <property type="entry name" value="lp_hng_hel_AbrB"/>
    <property type="match status" value="1"/>
</dbReference>
<protein>
    <recommendedName>
        <fullName evidence="2">SpoVT-AbrB domain-containing protein</fullName>
    </recommendedName>
</protein>
<proteinExistence type="predicted"/>
<comment type="caution">
    <text evidence="3">The sequence shown here is derived from an EMBL/GenBank/DDBJ whole genome shotgun (WGS) entry which is preliminary data.</text>
</comment>
<organism evidence="3">
    <name type="scientific">Rhizobium leguminosarum</name>
    <dbReference type="NCBI Taxonomy" id="384"/>
    <lineage>
        <taxon>Bacteria</taxon>
        <taxon>Pseudomonadati</taxon>
        <taxon>Pseudomonadota</taxon>
        <taxon>Alphaproteobacteria</taxon>
        <taxon>Hyphomicrobiales</taxon>
        <taxon>Rhizobiaceae</taxon>
        <taxon>Rhizobium/Agrobacterium group</taxon>
        <taxon>Rhizobium</taxon>
    </lineage>
</organism>
<reference evidence="3" key="1">
    <citation type="submission" date="2016-03" db="EMBL/GenBank/DDBJ databases">
        <title>Microsymbionts genomes from the relict species Vavilovia formosa.</title>
        <authorList>
            <person name="Chirak E."/>
            <person name="Kimeklis A."/>
            <person name="Kopat V."/>
            <person name="Andronov E."/>
        </authorList>
    </citation>
    <scope>NUCLEOTIDE SEQUENCE [LARGE SCALE GENOMIC DNA]</scope>
    <source>
        <strain evidence="3">Vaf12</strain>
    </source>
</reference>
<dbReference type="Gene3D" id="2.10.260.10">
    <property type="match status" value="1"/>
</dbReference>